<dbReference type="InterPro" id="IPR010196">
    <property type="entry name" value="OSB_synthase_MenC1"/>
</dbReference>
<dbReference type="GO" id="GO:0000287">
    <property type="term" value="F:magnesium ion binding"/>
    <property type="evidence" value="ECO:0007669"/>
    <property type="project" value="UniProtKB-UniRule"/>
</dbReference>
<comment type="catalytic activity">
    <reaction evidence="4">
        <text>(1R,6R)-6-hydroxy-2-succinyl-cyclohexa-2,4-diene-1-carboxylate = 2-succinylbenzoate + H2O</text>
        <dbReference type="Rhea" id="RHEA:10196"/>
        <dbReference type="ChEBI" id="CHEBI:15377"/>
        <dbReference type="ChEBI" id="CHEBI:18325"/>
        <dbReference type="ChEBI" id="CHEBI:58689"/>
        <dbReference type="EC" id="4.2.1.113"/>
    </reaction>
</comment>
<dbReference type="SFLD" id="SFLDF00009">
    <property type="entry name" value="o-succinylbenzoate_synthase"/>
    <property type="match status" value="1"/>
</dbReference>
<dbReference type="RefSeq" id="WP_096668710.1">
    <property type="nucleotide sequence ID" value="NZ_AP018316.1"/>
</dbReference>
<dbReference type="SFLD" id="SFLDS00001">
    <property type="entry name" value="Enolase"/>
    <property type="match status" value="1"/>
</dbReference>
<dbReference type="Gene3D" id="3.20.20.120">
    <property type="entry name" value="Enolase-like C-terminal domain"/>
    <property type="match status" value="1"/>
</dbReference>
<dbReference type="UniPathway" id="UPA00995"/>
<keyword evidence="2 4" id="KW-0460">Magnesium</keyword>
<keyword evidence="1 4" id="KW-0479">Metal-binding</keyword>
<reference evidence="7 8" key="1">
    <citation type="submission" date="2017-06" db="EMBL/GenBank/DDBJ databases">
        <title>Genome sequencing of cyanobaciteial culture collection at National Institute for Environmental Studies (NIES).</title>
        <authorList>
            <person name="Hirose Y."/>
            <person name="Shimura Y."/>
            <person name="Fujisawa T."/>
            <person name="Nakamura Y."/>
            <person name="Kawachi M."/>
        </authorList>
    </citation>
    <scope>NUCLEOTIDE SEQUENCE [LARGE SCALE GENOMIC DNA]</scope>
    <source>
        <strain evidence="7 8">NIES-806</strain>
    </source>
</reference>
<organism evidence="7 8">
    <name type="scientific">Dolichospermum compactum NIES-806</name>
    <dbReference type="NCBI Taxonomy" id="1973481"/>
    <lineage>
        <taxon>Bacteria</taxon>
        <taxon>Bacillati</taxon>
        <taxon>Cyanobacteriota</taxon>
        <taxon>Cyanophyceae</taxon>
        <taxon>Nostocales</taxon>
        <taxon>Aphanizomenonaceae</taxon>
        <taxon>Dolichospermum</taxon>
        <taxon>Dolichospermum compactum</taxon>
    </lineage>
</organism>
<evidence type="ECO:0000256" key="2">
    <source>
        <dbReference type="ARBA" id="ARBA00022842"/>
    </source>
</evidence>
<dbReference type="KEGG" id="dcm:NIES806_31630"/>
<evidence type="ECO:0000313" key="8">
    <source>
        <dbReference type="Proteomes" id="UP000218702"/>
    </source>
</evidence>
<dbReference type="NCBIfam" id="NF002739">
    <property type="entry name" value="PRK02714.1"/>
    <property type="match status" value="1"/>
</dbReference>
<dbReference type="EC" id="4.2.1.113" evidence="4 5"/>
<feature type="binding site" evidence="4">
    <location>
        <position position="180"/>
    </location>
    <ligand>
        <name>Mg(2+)</name>
        <dbReference type="ChEBI" id="CHEBI:18420"/>
    </ligand>
</feature>
<dbReference type="GO" id="GO:0009234">
    <property type="term" value="P:menaquinone biosynthetic process"/>
    <property type="evidence" value="ECO:0007669"/>
    <property type="project" value="UniProtKB-UniRule"/>
</dbReference>
<dbReference type="NCBIfam" id="TIGR01927">
    <property type="entry name" value="menC_gam_Gplu"/>
    <property type="match status" value="1"/>
</dbReference>
<protein>
    <recommendedName>
        <fullName evidence="4 5">o-succinylbenzoate synthase</fullName>
        <shortName evidence="4">OSB synthase</shortName>
        <shortName evidence="4">OSBS</shortName>
        <ecNumber evidence="4 5">4.2.1.113</ecNumber>
    </recommendedName>
    <alternativeName>
        <fullName evidence="4">4-(2'-carboxyphenyl)-4-oxybutyric acid synthase</fullName>
    </alternativeName>
    <alternativeName>
        <fullName evidence="4">o-succinylbenzoic acid synthase</fullName>
    </alternativeName>
</protein>
<evidence type="ECO:0000259" key="6">
    <source>
        <dbReference type="SMART" id="SM00922"/>
    </source>
</evidence>
<comment type="pathway">
    <text evidence="4">Quinol/quinone metabolism; 1,4-dihydroxy-2-naphthoate biosynthesis; 1,4-dihydroxy-2-naphthoate from chorismate: step 4/7.</text>
</comment>
<dbReference type="SUPFAM" id="SSF51604">
    <property type="entry name" value="Enolase C-terminal domain-like"/>
    <property type="match status" value="1"/>
</dbReference>
<dbReference type="Proteomes" id="UP000218702">
    <property type="component" value="Chromosome"/>
</dbReference>
<keyword evidence="8" id="KW-1185">Reference proteome</keyword>
<feature type="binding site" evidence="4">
    <location>
        <position position="208"/>
    </location>
    <ligand>
        <name>Mg(2+)</name>
        <dbReference type="ChEBI" id="CHEBI:18420"/>
    </ligand>
</feature>
<feature type="active site" description="Proton donor" evidence="4">
    <location>
        <position position="151"/>
    </location>
</feature>
<accession>A0A1Z4V6Q8</accession>
<gene>
    <name evidence="4" type="primary">menC</name>
    <name evidence="7" type="ORF">NIES806_31630</name>
</gene>
<dbReference type="CDD" id="cd03320">
    <property type="entry name" value="OSBS"/>
    <property type="match status" value="1"/>
</dbReference>
<dbReference type="InterPro" id="IPR013342">
    <property type="entry name" value="Mandelate_racemase_C"/>
</dbReference>
<dbReference type="SMART" id="SM00922">
    <property type="entry name" value="MR_MLE"/>
    <property type="match status" value="1"/>
</dbReference>
<dbReference type="HAMAP" id="MF_00470">
    <property type="entry name" value="MenC_1"/>
    <property type="match status" value="1"/>
</dbReference>
<proteinExistence type="inferred from homology"/>
<dbReference type="SFLD" id="SFLDG00180">
    <property type="entry name" value="muconate_cycloisomerase"/>
    <property type="match status" value="1"/>
</dbReference>
<dbReference type="AlphaFoldDB" id="A0A1Z4V6Q8"/>
<evidence type="ECO:0000256" key="5">
    <source>
        <dbReference type="NCBIfam" id="TIGR01927"/>
    </source>
</evidence>
<comment type="function">
    <text evidence="4">Converts 2-succinyl-6-hydroxy-2,4-cyclohexadiene-1-carboxylate (SHCHC) to 2-succinylbenzoate (OSB).</text>
</comment>
<feature type="active site" description="Proton acceptor" evidence="4">
    <location>
        <position position="257"/>
    </location>
</feature>
<dbReference type="GO" id="GO:0042372">
    <property type="term" value="P:phylloquinone biosynthetic process"/>
    <property type="evidence" value="ECO:0007669"/>
    <property type="project" value="UniProtKB-UniRule"/>
</dbReference>
<dbReference type="InterPro" id="IPR029065">
    <property type="entry name" value="Enolase_C-like"/>
</dbReference>
<name>A0A1Z4V6Q8_9CYAN</name>
<dbReference type="OrthoDB" id="9802699at2"/>
<feature type="domain" description="Mandelate racemase/muconate lactonizing enzyme C-terminal" evidence="6">
    <location>
        <begin position="130"/>
        <end position="229"/>
    </location>
</feature>
<comment type="similarity">
    <text evidence="4">Belongs to the mandelate racemase/muconate lactonizing enzyme family. MenC type 1 subfamily.</text>
</comment>
<dbReference type="InterPro" id="IPR029017">
    <property type="entry name" value="Enolase-like_N"/>
</dbReference>
<dbReference type="GO" id="GO:0043748">
    <property type="term" value="F:O-succinylbenzoate synthase activity"/>
    <property type="evidence" value="ECO:0007669"/>
    <property type="project" value="UniProtKB-EC"/>
</dbReference>
<evidence type="ECO:0000256" key="4">
    <source>
        <dbReference type="HAMAP-Rule" id="MF_00470"/>
    </source>
</evidence>
<evidence type="ECO:0000313" key="7">
    <source>
        <dbReference type="EMBL" id="BAZ86945.1"/>
    </source>
</evidence>
<comment type="pathway">
    <text evidence="4">Cofactor biosynthesis; phylloquinone biosynthesis.</text>
</comment>
<dbReference type="SUPFAM" id="SSF54826">
    <property type="entry name" value="Enolase N-terminal domain-like"/>
    <property type="match status" value="1"/>
</dbReference>
<keyword evidence="3 4" id="KW-0456">Lyase</keyword>
<dbReference type="EMBL" id="AP018316">
    <property type="protein sequence ID" value="BAZ86945.1"/>
    <property type="molecule type" value="Genomic_DNA"/>
</dbReference>
<sequence>MIYQFSFRYFSQKFTKPIITNHGVWEIRESIIIRLIDEKDQITWGEISPISWFGSETIEQALDFCSQLPQTITKERIFDIPDKLPACQFAFESSTHAGGFRLCSRVRVPEASFQSPNLTNLTYSGLLPAGKSALNQWSNLWEQGYKTFKWKIGVNEINQELEIFDLLISSLPTSAKLRLDANGGLTYQQAKLWLQKCDQFSAKIEFIEQPLSIDKFTAMQELSNLYLTPIALDESIANLYQLESCFQQGWRGIFVIKPGIFGSPSRLREFCKQHQIDTVFSSVFETEIGRQASLQLAAELSTNNRAVGFGINHFFSQQETNWLESIWKTF</sequence>
<dbReference type="Pfam" id="PF13378">
    <property type="entry name" value="MR_MLE_C"/>
    <property type="match status" value="1"/>
</dbReference>
<dbReference type="UniPathway" id="UPA01057">
    <property type="reaction ID" value="UER00165"/>
</dbReference>
<dbReference type="PANTHER" id="PTHR48073">
    <property type="entry name" value="O-SUCCINYLBENZOATE SYNTHASE-RELATED"/>
    <property type="match status" value="1"/>
</dbReference>
<evidence type="ECO:0000256" key="1">
    <source>
        <dbReference type="ARBA" id="ARBA00022723"/>
    </source>
</evidence>
<feature type="binding site" evidence="4">
    <location>
        <position position="233"/>
    </location>
    <ligand>
        <name>Mg(2+)</name>
        <dbReference type="ChEBI" id="CHEBI:18420"/>
    </ligand>
</feature>
<comment type="cofactor">
    <cofactor evidence="4">
        <name>a divalent metal cation</name>
        <dbReference type="ChEBI" id="CHEBI:60240"/>
    </cofactor>
</comment>
<dbReference type="InterPro" id="IPR036849">
    <property type="entry name" value="Enolase-like_C_sf"/>
</dbReference>
<dbReference type="Gene3D" id="3.30.390.10">
    <property type="entry name" value="Enolase-like, N-terminal domain"/>
    <property type="match status" value="1"/>
</dbReference>
<evidence type="ECO:0000256" key="3">
    <source>
        <dbReference type="ARBA" id="ARBA00023239"/>
    </source>
</evidence>